<accession>A0A4Z0PS60</accession>
<feature type="signal peptide" evidence="1">
    <location>
        <begin position="1"/>
        <end position="23"/>
    </location>
</feature>
<evidence type="ECO:0000313" key="2">
    <source>
        <dbReference type="EMBL" id="TGE18652.1"/>
    </source>
</evidence>
<dbReference type="Proteomes" id="UP000297739">
    <property type="component" value="Unassembled WGS sequence"/>
</dbReference>
<sequence>MTHKHYLLYFLLLLIPAACSKDADENPPTEEVTSSAEVSTNPADPLLLRVTRKDKTVVQYFGEKSATGVALNCNTISVQKADALFPTLIEIDKTGRPVVIHSPDGSFVKMDWLSNEEVRILAVTPKGEVQVSIPVNLKQIGKRGTSTGLTAEKRTGELTVAVNPVDAGSGVVQGAQAADLKVKVMRCGQPFNSGYVNLLMSSNDGKYTGHKYGTSLANGVSTFRIENPNDNIKLSDVCGGIETVLGGLCNFVNPFTKDLAGQVLVCTQISLAIDFAVFGPTGESIPLFAGCESIFGALTIYCETLGGSADILAPSLLENLCKLAKKAESTPQSFTFKPMVYVQGEPVFEGEKTASFPVSGPFPEITVMLPNKPKIENFATVPADPSPKESYTASAQIYCGKAGTKAIIMVVGTDGYTKTNTVTLPDGMSKVTIAVPGGAGGVQDRLTVEVVNVAKMYASIVF</sequence>
<feature type="chain" id="PRO_5021472867" evidence="1">
    <location>
        <begin position="24"/>
        <end position="462"/>
    </location>
</feature>
<proteinExistence type="predicted"/>
<reference evidence="2 3" key="1">
    <citation type="submission" date="2019-04" db="EMBL/GenBank/DDBJ databases">
        <authorList>
            <person name="Feng G."/>
            <person name="Zhang J."/>
            <person name="Zhu H."/>
        </authorList>
    </citation>
    <scope>NUCLEOTIDE SEQUENCE [LARGE SCALE GENOMIC DNA]</scope>
    <source>
        <strain evidence="2 3">JCM 17223</strain>
    </source>
</reference>
<organism evidence="2 3">
    <name type="scientific">Hymenobacter elongatus</name>
    <dbReference type="NCBI Taxonomy" id="877208"/>
    <lineage>
        <taxon>Bacteria</taxon>
        <taxon>Pseudomonadati</taxon>
        <taxon>Bacteroidota</taxon>
        <taxon>Cytophagia</taxon>
        <taxon>Cytophagales</taxon>
        <taxon>Hymenobacteraceae</taxon>
        <taxon>Hymenobacter</taxon>
    </lineage>
</organism>
<gene>
    <name evidence="2" type="ORF">E5J99_04925</name>
</gene>
<dbReference type="EMBL" id="SRLD01000006">
    <property type="protein sequence ID" value="TGE18652.1"/>
    <property type="molecule type" value="Genomic_DNA"/>
</dbReference>
<evidence type="ECO:0000256" key="1">
    <source>
        <dbReference type="SAM" id="SignalP"/>
    </source>
</evidence>
<name>A0A4Z0PS60_9BACT</name>
<protein>
    <submittedName>
        <fullName evidence="2">Uncharacterized protein</fullName>
    </submittedName>
</protein>
<evidence type="ECO:0000313" key="3">
    <source>
        <dbReference type="Proteomes" id="UP000297739"/>
    </source>
</evidence>
<keyword evidence="3" id="KW-1185">Reference proteome</keyword>
<dbReference type="RefSeq" id="WP_135496611.1">
    <property type="nucleotide sequence ID" value="NZ_SRLD01000006.1"/>
</dbReference>
<keyword evidence="1" id="KW-0732">Signal</keyword>
<comment type="caution">
    <text evidence="2">The sequence shown here is derived from an EMBL/GenBank/DDBJ whole genome shotgun (WGS) entry which is preliminary data.</text>
</comment>
<dbReference type="AlphaFoldDB" id="A0A4Z0PS60"/>